<comment type="caution">
    <text evidence="1">The sequence shown here is derived from an EMBL/GenBank/DDBJ whole genome shotgun (WGS) entry which is preliminary data.</text>
</comment>
<dbReference type="SUPFAM" id="SSF88723">
    <property type="entry name" value="PIN domain-like"/>
    <property type="match status" value="1"/>
</dbReference>
<dbReference type="AlphaFoldDB" id="A0A388TGL5"/>
<dbReference type="EMBL" id="BGZO01000020">
    <property type="protein sequence ID" value="GBR76251.1"/>
    <property type="molecule type" value="Genomic_DNA"/>
</dbReference>
<dbReference type="Proteomes" id="UP000275925">
    <property type="component" value="Unassembled WGS sequence"/>
</dbReference>
<accession>A0A388TGL5</accession>
<protein>
    <submittedName>
        <fullName evidence="1">PIN domain protein</fullName>
    </submittedName>
</protein>
<keyword evidence="2" id="KW-1185">Reference proteome</keyword>
<sequence>MAKEIKVYIENSVIGGYFDKEFAEPTQKLFELFRKNVYKPIISSHVIAELNNGAPEHVKENLKTLHYAEVQVNDEMRVLTEKYMAENIVSNNYYDDALHIAIATVLGVDVLVSWNFKHIVNLNKIRLFNAVNLKERYNVLEIRTPQEVLENDN</sequence>
<name>A0A388TGL5_9BACT</name>
<reference evidence="1 2" key="1">
    <citation type="journal article" date="2019" name="ISME J.">
        <title>Genome analyses of uncultured TG2/ZB3 bacteria in 'Margulisbacteria' specifically attached to ectosymbiotic spirochetes of protists in the termite gut.</title>
        <authorList>
            <person name="Utami Y.D."/>
            <person name="Kuwahara H."/>
            <person name="Igai K."/>
            <person name="Murakami T."/>
            <person name="Sugaya K."/>
            <person name="Morikawa T."/>
            <person name="Nagura Y."/>
            <person name="Yuki M."/>
            <person name="Deevong P."/>
            <person name="Inoue T."/>
            <person name="Kihara K."/>
            <person name="Lo N."/>
            <person name="Yamada A."/>
            <person name="Ohkuma M."/>
            <person name="Hongoh Y."/>
        </authorList>
    </citation>
    <scope>NUCLEOTIDE SEQUENCE [LARGE SCALE GENOMIC DNA]</scope>
    <source>
        <strain evidence="1">NkOx7-02</strain>
    </source>
</reference>
<evidence type="ECO:0000313" key="2">
    <source>
        <dbReference type="Proteomes" id="UP000275925"/>
    </source>
</evidence>
<dbReference type="InterPro" id="IPR029060">
    <property type="entry name" value="PIN-like_dom_sf"/>
</dbReference>
<gene>
    <name evidence="1" type="ORF">NO2_0830</name>
</gene>
<evidence type="ECO:0000313" key="1">
    <source>
        <dbReference type="EMBL" id="GBR76251.1"/>
    </source>
</evidence>
<proteinExistence type="predicted"/>
<organism evidence="1 2">
    <name type="scientific">Candidatus Termititenax persephonae</name>
    <dbReference type="NCBI Taxonomy" id="2218525"/>
    <lineage>
        <taxon>Bacteria</taxon>
        <taxon>Bacillati</taxon>
        <taxon>Candidatus Margulisiibacteriota</taxon>
        <taxon>Candidatus Termititenacia</taxon>
        <taxon>Candidatus Termititenacales</taxon>
        <taxon>Candidatus Termititenacaceae</taxon>
        <taxon>Candidatus Termititenax</taxon>
    </lineage>
</organism>